<proteinExistence type="predicted"/>
<reference evidence="3 4" key="1">
    <citation type="submission" date="2020-08" db="EMBL/GenBank/DDBJ databases">
        <title>Genomic Encyclopedia of Archaeal and Bacterial Type Strains, Phase II (KMG-II): from individual species to whole genera.</title>
        <authorList>
            <person name="Goeker M."/>
        </authorList>
    </citation>
    <scope>NUCLEOTIDE SEQUENCE [LARGE SCALE GENOMIC DNA]</scope>
    <source>
        <strain evidence="3 4">DSM 23288</strain>
    </source>
</reference>
<dbReference type="InterPro" id="IPR003594">
    <property type="entry name" value="HATPase_dom"/>
</dbReference>
<dbReference type="Pfam" id="PF13581">
    <property type="entry name" value="HATPase_c_2"/>
    <property type="match status" value="1"/>
</dbReference>
<comment type="caution">
    <text evidence="3">The sequence shown here is derived from an EMBL/GenBank/DDBJ whole genome shotgun (WGS) entry which is preliminary data.</text>
</comment>
<evidence type="ECO:0000256" key="1">
    <source>
        <dbReference type="ARBA" id="ARBA00022527"/>
    </source>
</evidence>
<accession>A0A840IGB8</accession>
<dbReference type="PANTHER" id="PTHR35526">
    <property type="entry name" value="ANTI-SIGMA-F FACTOR RSBW-RELATED"/>
    <property type="match status" value="1"/>
</dbReference>
<dbReference type="InterPro" id="IPR050267">
    <property type="entry name" value="Anti-sigma-factor_SerPK"/>
</dbReference>
<feature type="domain" description="Histidine kinase/HSP90-like ATPase" evidence="2">
    <location>
        <begin position="2"/>
        <end position="107"/>
    </location>
</feature>
<dbReference type="CDD" id="cd16936">
    <property type="entry name" value="HATPase_RsbW-like"/>
    <property type="match status" value="1"/>
</dbReference>
<keyword evidence="1" id="KW-0723">Serine/threonine-protein kinase</keyword>
<gene>
    <name evidence="3" type="ORF">BDZ31_002703</name>
</gene>
<name>A0A840IGB8_9ACTN</name>
<dbReference type="AlphaFoldDB" id="A0A840IGB8"/>
<dbReference type="Gene3D" id="3.30.565.10">
    <property type="entry name" value="Histidine kinase-like ATPase, C-terminal domain"/>
    <property type="match status" value="1"/>
</dbReference>
<evidence type="ECO:0000313" key="4">
    <source>
        <dbReference type="Proteomes" id="UP000585272"/>
    </source>
</evidence>
<dbReference type="GO" id="GO:0004674">
    <property type="term" value="F:protein serine/threonine kinase activity"/>
    <property type="evidence" value="ECO:0007669"/>
    <property type="project" value="UniProtKB-KW"/>
</dbReference>
<dbReference type="InterPro" id="IPR036890">
    <property type="entry name" value="HATPase_C_sf"/>
</dbReference>
<evidence type="ECO:0000313" key="3">
    <source>
        <dbReference type="EMBL" id="MBB4663114.1"/>
    </source>
</evidence>
<dbReference type="SUPFAM" id="SSF55874">
    <property type="entry name" value="ATPase domain of HSP90 chaperone/DNA topoisomerase II/histidine kinase"/>
    <property type="match status" value="1"/>
</dbReference>
<sequence>MLRAAVAEHAAAAGLPARRAGDLVLAAHEIAANAHLHGGGSATLRTWTADGEFLCEVADRGAGMTDPHAGSVEPEPAQIGGRGLWLARQLCDRVQIRTGAGGTVVRLHLTL</sequence>
<keyword evidence="4" id="KW-1185">Reference proteome</keyword>
<organism evidence="3 4">
    <name type="scientific">Conexibacter arvalis</name>
    <dbReference type="NCBI Taxonomy" id="912552"/>
    <lineage>
        <taxon>Bacteria</taxon>
        <taxon>Bacillati</taxon>
        <taxon>Actinomycetota</taxon>
        <taxon>Thermoleophilia</taxon>
        <taxon>Solirubrobacterales</taxon>
        <taxon>Conexibacteraceae</taxon>
        <taxon>Conexibacter</taxon>
    </lineage>
</organism>
<evidence type="ECO:0000259" key="2">
    <source>
        <dbReference type="Pfam" id="PF13581"/>
    </source>
</evidence>
<dbReference type="PANTHER" id="PTHR35526:SF3">
    <property type="entry name" value="ANTI-SIGMA-F FACTOR RSBW"/>
    <property type="match status" value="1"/>
</dbReference>
<protein>
    <submittedName>
        <fullName evidence="3">Anti-sigma regulatory factor (Ser/Thr protein kinase)</fullName>
    </submittedName>
</protein>
<dbReference type="RefSeq" id="WP_183342842.1">
    <property type="nucleotide sequence ID" value="NZ_JACHNU010000003.1"/>
</dbReference>
<dbReference type="Proteomes" id="UP000585272">
    <property type="component" value="Unassembled WGS sequence"/>
</dbReference>
<keyword evidence="1" id="KW-0418">Kinase</keyword>
<keyword evidence="1" id="KW-0808">Transferase</keyword>
<dbReference type="EMBL" id="JACHNU010000003">
    <property type="protein sequence ID" value="MBB4663114.1"/>
    <property type="molecule type" value="Genomic_DNA"/>
</dbReference>